<comment type="caution">
    <text evidence="2">The sequence shown here is derived from an EMBL/GenBank/DDBJ whole genome shotgun (WGS) entry which is preliminary data.</text>
</comment>
<feature type="domain" description="NAD-dependent epimerase/dehydratase" evidence="1">
    <location>
        <begin position="12"/>
        <end position="213"/>
    </location>
</feature>
<dbReference type="InterPro" id="IPR036291">
    <property type="entry name" value="NAD(P)-bd_dom_sf"/>
</dbReference>
<sequence>MTRESEIHAIVGAGPVGTALAGLLAARGHPVRLLTRSGREPRIAGVQPVAVDASDAAALTAAMQGAAVLYNCANPGPYPVWERDWPPLASAMLLAAERAGAVLVTASNLYGYGPVDGPMSRSTPLRPSDHKGALRARMWREALAAHEAGRVRVAEARSSDYLGPTLPLAGGMIARYAERTLLGRPATVFADPDQPHSWTAIDDVAATLAALGREERAWGGAWIVPSNPPATVRELLRGLGDAVGAPEPRLRTAPRWQLRVGGLAIPMLRELGGVLYQFDRPFVADGAETSAAFGVVASPWEPLLAQTARTWESRARAGRSAPAVRP</sequence>
<reference evidence="2 3" key="1">
    <citation type="journal article" date="2017" name="New Microbes New Infect">
        <title>Genome sequence of 'Leucobacter massiliensis' sp. nov. isolated from human pharynx after travel to the 2014 Hajj.</title>
        <authorList>
            <person name="Leangapichart T."/>
            <person name="Gautret P."/>
            <person name="Nguyen T.T."/>
            <person name="Armstrong N."/>
            <person name="Rolain J.M."/>
        </authorList>
    </citation>
    <scope>NUCLEOTIDE SEQUENCE [LARGE SCALE GENOMIC DNA]</scope>
    <source>
        <strain evidence="2 3">122RC15</strain>
    </source>
</reference>
<name>A0A2S9QLB8_9MICO</name>
<protein>
    <submittedName>
        <fullName evidence="2">NAD-dependent epimerase</fullName>
    </submittedName>
</protein>
<proteinExistence type="predicted"/>
<gene>
    <name evidence="2" type="ORF">B4915_12055</name>
</gene>
<dbReference type="RefSeq" id="WP_105806074.1">
    <property type="nucleotide sequence ID" value="NZ_MWZD01000020.1"/>
</dbReference>
<dbReference type="Gene3D" id="3.40.50.720">
    <property type="entry name" value="NAD(P)-binding Rossmann-like Domain"/>
    <property type="match status" value="1"/>
</dbReference>
<organism evidence="2 3">
    <name type="scientific">Leucobacter massiliensis</name>
    <dbReference type="NCBI Taxonomy" id="1686285"/>
    <lineage>
        <taxon>Bacteria</taxon>
        <taxon>Bacillati</taxon>
        <taxon>Actinomycetota</taxon>
        <taxon>Actinomycetes</taxon>
        <taxon>Micrococcales</taxon>
        <taxon>Microbacteriaceae</taxon>
        <taxon>Leucobacter</taxon>
    </lineage>
</organism>
<evidence type="ECO:0000313" key="2">
    <source>
        <dbReference type="EMBL" id="PRI10381.1"/>
    </source>
</evidence>
<dbReference type="OrthoDB" id="8205493at2"/>
<evidence type="ECO:0000259" key="1">
    <source>
        <dbReference type="Pfam" id="PF01370"/>
    </source>
</evidence>
<dbReference type="AlphaFoldDB" id="A0A2S9QLB8"/>
<accession>A0A2S9QLB8</accession>
<dbReference type="SUPFAM" id="SSF51735">
    <property type="entry name" value="NAD(P)-binding Rossmann-fold domains"/>
    <property type="match status" value="1"/>
</dbReference>
<dbReference type="EMBL" id="MWZD01000020">
    <property type="protein sequence ID" value="PRI10381.1"/>
    <property type="molecule type" value="Genomic_DNA"/>
</dbReference>
<evidence type="ECO:0000313" key="3">
    <source>
        <dbReference type="Proteomes" id="UP000238650"/>
    </source>
</evidence>
<dbReference type="Pfam" id="PF01370">
    <property type="entry name" value="Epimerase"/>
    <property type="match status" value="1"/>
</dbReference>
<keyword evidence="3" id="KW-1185">Reference proteome</keyword>
<dbReference type="InterPro" id="IPR001509">
    <property type="entry name" value="Epimerase_deHydtase"/>
</dbReference>
<dbReference type="Proteomes" id="UP000238650">
    <property type="component" value="Unassembled WGS sequence"/>
</dbReference>